<keyword evidence="2" id="KW-1185">Reference proteome</keyword>
<reference evidence="2" key="1">
    <citation type="submission" date="2017-03" db="EMBL/GenBank/DDBJ databases">
        <title>Phytopthora megakarya and P. palmivora, two closely related causual agents of cacao black pod achieved similar genome size and gene model numbers by different mechanisms.</title>
        <authorList>
            <person name="Ali S."/>
            <person name="Shao J."/>
            <person name="Larry D.J."/>
            <person name="Kronmiller B."/>
            <person name="Shen D."/>
            <person name="Strem M.D."/>
            <person name="Melnick R.L."/>
            <person name="Guiltinan M.J."/>
            <person name="Tyler B.M."/>
            <person name="Meinhardt L.W."/>
            <person name="Bailey B.A."/>
        </authorList>
    </citation>
    <scope>NUCLEOTIDE SEQUENCE [LARGE SCALE GENOMIC DNA]</scope>
    <source>
        <strain evidence="2">zdho120</strain>
    </source>
</reference>
<evidence type="ECO:0000313" key="2">
    <source>
        <dbReference type="Proteomes" id="UP000198211"/>
    </source>
</evidence>
<protein>
    <recommendedName>
        <fullName evidence="3">PX domain-containing protein</fullName>
    </recommendedName>
</protein>
<sequence>MGDCGPVVVNQHNAVVEANARTTHNSEFQLQLDSDAHRRWKAPFALEFLKTVSHVDIQKTRSSEDGAVLYKLEVHLQSTNQSDSKSTTACETLTSYLLERSFTDFENLRQKVHDVVTALPQCPCQYCFDFILYIRYKFKQPRSMVKLSTGVDKRKQILSTFVNEFVVMAKRRVQKSGKRKCQAQELVPIILEAFLVP</sequence>
<dbReference type="AlphaFoldDB" id="A0A225UU75"/>
<evidence type="ECO:0000313" key="1">
    <source>
        <dbReference type="EMBL" id="OWY96511.1"/>
    </source>
</evidence>
<dbReference type="STRING" id="4795.A0A225UU75"/>
<dbReference type="SUPFAM" id="SSF64268">
    <property type="entry name" value="PX domain"/>
    <property type="match status" value="1"/>
</dbReference>
<evidence type="ECO:0008006" key="3">
    <source>
        <dbReference type="Google" id="ProtNLM"/>
    </source>
</evidence>
<dbReference type="OrthoDB" id="152358at2759"/>
<dbReference type="Gene3D" id="3.30.1520.10">
    <property type="entry name" value="Phox-like domain"/>
    <property type="match status" value="1"/>
</dbReference>
<dbReference type="Proteomes" id="UP000198211">
    <property type="component" value="Unassembled WGS sequence"/>
</dbReference>
<dbReference type="GO" id="GO:0035091">
    <property type="term" value="F:phosphatidylinositol binding"/>
    <property type="evidence" value="ECO:0007669"/>
    <property type="project" value="InterPro"/>
</dbReference>
<proteinExistence type="predicted"/>
<dbReference type="EMBL" id="NBNE01011532">
    <property type="protein sequence ID" value="OWY96511.1"/>
    <property type="molecule type" value="Genomic_DNA"/>
</dbReference>
<organism evidence="1 2">
    <name type="scientific">Phytophthora megakarya</name>
    <dbReference type="NCBI Taxonomy" id="4795"/>
    <lineage>
        <taxon>Eukaryota</taxon>
        <taxon>Sar</taxon>
        <taxon>Stramenopiles</taxon>
        <taxon>Oomycota</taxon>
        <taxon>Peronosporomycetes</taxon>
        <taxon>Peronosporales</taxon>
        <taxon>Peronosporaceae</taxon>
        <taxon>Phytophthora</taxon>
    </lineage>
</organism>
<name>A0A225UU75_9STRA</name>
<comment type="caution">
    <text evidence="1">The sequence shown here is derived from an EMBL/GenBank/DDBJ whole genome shotgun (WGS) entry which is preliminary data.</text>
</comment>
<gene>
    <name evidence="1" type="ORF">PHMEG_00033205</name>
</gene>
<dbReference type="InterPro" id="IPR036871">
    <property type="entry name" value="PX_dom_sf"/>
</dbReference>
<accession>A0A225UU75</accession>